<accession>A0A6N7WE97</accession>
<gene>
    <name evidence="1" type="ORF">FYJ45_05485</name>
</gene>
<dbReference type="GeneID" id="86052530"/>
<dbReference type="Proteomes" id="UP000436047">
    <property type="component" value="Unassembled WGS sequence"/>
</dbReference>
<sequence>MRKKGIIFCTSILLFWGFLLFGINEEARENEKILSTAIKTEDELNLMKEGREASEELPGAFVRFCEKELPYDGNYGFYYISQSMNTEQFEGQLKTLDHQTEVYFYEDSYWKDKKSAVREGHPFRFIVFGDGWYTEDEIVFSGLPIISITGDLVESEQKSVSNNSRIVVWNPSDAIAGGMYTIKESYCTYYERGASSRQFDKKSFGIRLFDEKGDSQSKSFLGMRDDNKWILNALYSDTSKIREKLALDIWSEISPNLSGSRMEYAEVFVNGFYRGLYGLMEPIDRKQLSLKEGDYLYKCGSLEGINKEYYVPLSDCMETEDIEVEYPKEPQPDIWAPMQYYTEFITEGNITENSVKLDEENVVNYWLFAQFLSASDNIDKNFFIAASEDGNGLLLQKIPWDLNYSFGDAWSDETTNMTKFGVFDIDTIYSLQDYQNLYQSRPDEISGLTKSLWNSMRDGVIQQERLCEAADEYMTMLAESGAFARESLRWPEAENNTDISSIKEYIGERIAFLDSVIADGSNYGD</sequence>
<evidence type="ECO:0000313" key="1">
    <source>
        <dbReference type="EMBL" id="MSS87798.1"/>
    </source>
</evidence>
<reference evidence="1 2" key="1">
    <citation type="submission" date="2019-08" db="EMBL/GenBank/DDBJ databases">
        <title>In-depth cultivation of the pig gut microbiome towards novel bacterial diversity and tailored functional studies.</title>
        <authorList>
            <person name="Wylensek D."/>
            <person name="Hitch T.C.A."/>
            <person name="Clavel T."/>
        </authorList>
    </citation>
    <scope>NUCLEOTIDE SEQUENCE [LARGE SCALE GENOMIC DNA]</scope>
    <source>
        <strain evidence="1 2">WCA-389-WT-23B</strain>
    </source>
</reference>
<dbReference type="RefSeq" id="WP_154463800.1">
    <property type="nucleotide sequence ID" value="NZ_JAXFEN010000119.1"/>
</dbReference>
<evidence type="ECO:0008006" key="3">
    <source>
        <dbReference type="Google" id="ProtNLM"/>
    </source>
</evidence>
<dbReference type="InterPro" id="IPR014867">
    <property type="entry name" value="Spore_coat_CotH_CotH2/3/7"/>
</dbReference>
<evidence type="ECO:0000313" key="2">
    <source>
        <dbReference type="Proteomes" id="UP000436047"/>
    </source>
</evidence>
<comment type="caution">
    <text evidence="1">The sequence shown here is derived from an EMBL/GenBank/DDBJ whole genome shotgun (WGS) entry which is preliminary data.</text>
</comment>
<protein>
    <recommendedName>
        <fullName evidence="3">Spore coat protein CotH</fullName>
    </recommendedName>
</protein>
<dbReference type="Pfam" id="PF08757">
    <property type="entry name" value="CotH"/>
    <property type="match status" value="1"/>
</dbReference>
<organism evidence="1 2">
    <name type="scientific">Eisenbergiella porci</name>
    <dbReference type="NCBI Taxonomy" id="2652274"/>
    <lineage>
        <taxon>Bacteria</taxon>
        <taxon>Bacillati</taxon>
        <taxon>Bacillota</taxon>
        <taxon>Clostridia</taxon>
        <taxon>Lachnospirales</taxon>
        <taxon>Lachnospiraceae</taxon>
        <taxon>Eisenbergiella</taxon>
    </lineage>
</organism>
<dbReference type="EMBL" id="VUMI01000006">
    <property type="protein sequence ID" value="MSS87798.1"/>
    <property type="molecule type" value="Genomic_DNA"/>
</dbReference>
<name>A0A6N7WE97_9FIRM</name>
<keyword evidence="2" id="KW-1185">Reference proteome</keyword>
<proteinExistence type="predicted"/>
<dbReference type="AlphaFoldDB" id="A0A6N7WE97"/>